<accession>A0A9D4NMW4</accession>
<reference evidence="1" key="1">
    <citation type="journal article" date="2019" name="bioRxiv">
        <title>The Genome of the Zebra Mussel, Dreissena polymorpha: A Resource for Invasive Species Research.</title>
        <authorList>
            <person name="McCartney M.A."/>
            <person name="Auch B."/>
            <person name="Kono T."/>
            <person name="Mallez S."/>
            <person name="Zhang Y."/>
            <person name="Obille A."/>
            <person name="Becker A."/>
            <person name="Abrahante J.E."/>
            <person name="Garbe J."/>
            <person name="Badalamenti J.P."/>
            <person name="Herman A."/>
            <person name="Mangelson H."/>
            <person name="Liachko I."/>
            <person name="Sullivan S."/>
            <person name="Sone E.D."/>
            <person name="Koren S."/>
            <person name="Silverstein K.A.T."/>
            <person name="Beckman K.B."/>
            <person name="Gohl D.M."/>
        </authorList>
    </citation>
    <scope>NUCLEOTIDE SEQUENCE</scope>
    <source>
        <strain evidence="1">Duluth1</strain>
        <tissue evidence="1">Whole animal</tissue>
    </source>
</reference>
<sequence length="75" mass="8491">MRRFACLSYGLRVDEVKACRIAMACAVLHNIGIKRQDVFARGTPPSDDHPMNVTEANNQNGAHYRDYICATYFPE</sequence>
<comment type="caution">
    <text evidence="1">The sequence shown here is derived from an EMBL/GenBank/DDBJ whole genome shotgun (WGS) entry which is preliminary data.</text>
</comment>
<dbReference type="EMBL" id="JAIWYP010000001">
    <property type="protein sequence ID" value="KAH3898445.1"/>
    <property type="molecule type" value="Genomic_DNA"/>
</dbReference>
<dbReference type="Proteomes" id="UP000828390">
    <property type="component" value="Unassembled WGS sequence"/>
</dbReference>
<gene>
    <name evidence="1" type="ORF">DPMN_022677</name>
</gene>
<evidence type="ECO:0008006" key="3">
    <source>
        <dbReference type="Google" id="ProtNLM"/>
    </source>
</evidence>
<name>A0A9D4NMW4_DREPO</name>
<protein>
    <recommendedName>
        <fullName evidence="3">HARBI1</fullName>
    </recommendedName>
</protein>
<evidence type="ECO:0000313" key="2">
    <source>
        <dbReference type="Proteomes" id="UP000828390"/>
    </source>
</evidence>
<evidence type="ECO:0000313" key="1">
    <source>
        <dbReference type="EMBL" id="KAH3898445.1"/>
    </source>
</evidence>
<organism evidence="1 2">
    <name type="scientific">Dreissena polymorpha</name>
    <name type="common">Zebra mussel</name>
    <name type="synonym">Mytilus polymorpha</name>
    <dbReference type="NCBI Taxonomy" id="45954"/>
    <lineage>
        <taxon>Eukaryota</taxon>
        <taxon>Metazoa</taxon>
        <taxon>Spiralia</taxon>
        <taxon>Lophotrochozoa</taxon>
        <taxon>Mollusca</taxon>
        <taxon>Bivalvia</taxon>
        <taxon>Autobranchia</taxon>
        <taxon>Heteroconchia</taxon>
        <taxon>Euheterodonta</taxon>
        <taxon>Imparidentia</taxon>
        <taxon>Neoheterodontei</taxon>
        <taxon>Myida</taxon>
        <taxon>Dreissenoidea</taxon>
        <taxon>Dreissenidae</taxon>
        <taxon>Dreissena</taxon>
    </lineage>
</organism>
<dbReference type="AlphaFoldDB" id="A0A9D4NMW4"/>
<proteinExistence type="predicted"/>
<keyword evidence="2" id="KW-1185">Reference proteome</keyword>
<reference evidence="1" key="2">
    <citation type="submission" date="2020-11" db="EMBL/GenBank/DDBJ databases">
        <authorList>
            <person name="McCartney M.A."/>
            <person name="Auch B."/>
            <person name="Kono T."/>
            <person name="Mallez S."/>
            <person name="Becker A."/>
            <person name="Gohl D.M."/>
            <person name="Silverstein K.A.T."/>
            <person name="Koren S."/>
            <person name="Bechman K.B."/>
            <person name="Herman A."/>
            <person name="Abrahante J.E."/>
            <person name="Garbe J."/>
        </authorList>
    </citation>
    <scope>NUCLEOTIDE SEQUENCE</scope>
    <source>
        <strain evidence="1">Duluth1</strain>
        <tissue evidence="1">Whole animal</tissue>
    </source>
</reference>